<comment type="caution">
    <text evidence="2">The sequence shown here is derived from an EMBL/GenBank/DDBJ whole genome shotgun (WGS) entry which is preliminary data.</text>
</comment>
<sequence>MSATCVHAVPGRVRLVMPALRHSDTIGRAMVARLGGIDGVRGVEVRPRSASLVVTFDPTMVAIADLLALAGIEHAPPPPRRRRLASGARYWTVVVATAAANALVGQAVGSGIGLLRSR</sequence>
<dbReference type="Proteomes" id="UP000480684">
    <property type="component" value="Unassembled WGS sequence"/>
</dbReference>
<keyword evidence="1" id="KW-1133">Transmembrane helix</keyword>
<keyword evidence="3" id="KW-1185">Reference proteome</keyword>
<organism evidence="2 3">
    <name type="scientific">Magnetospirillum aberrantis SpK</name>
    <dbReference type="NCBI Taxonomy" id="908842"/>
    <lineage>
        <taxon>Bacteria</taxon>
        <taxon>Pseudomonadati</taxon>
        <taxon>Pseudomonadota</taxon>
        <taxon>Alphaproteobacteria</taxon>
        <taxon>Rhodospirillales</taxon>
        <taxon>Rhodospirillaceae</taxon>
        <taxon>Magnetospirillum</taxon>
    </lineage>
</organism>
<evidence type="ECO:0000313" key="2">
    <source>
        <dbReference type="EMBL" id="NFV79532.1"/>
    </source>
</evidence>
<accession>A0A7C9UVM6</accession>
<dbReference type="RefSeq" id="WP_163676082.1">
    <property type="nucleotide sequence ID" value="NZ_JAAIYP010000031.1"/>
</dbReference>
<dbReference type="EMBL" id="JAAIYP010000031">
    <property type="protein sequence ID" value="NFV79532.1"/>
    <property type="molecule type" value="Genomic_DNA"/>
</dbReference>
<dbReference type="Pfam" id="PF19991">
    <property type="entry name" value="HMA_2"/>
    <property type="match status" value="1"/>
</dbReference>
<reference evidence="2 3" key="1">
    <citation type="submission" date="2020-02" db="EMBL/GenBank/DDBJ databases">
        <authorList>
            <person name="Dziuba M."/>
            <person name="Kuznetsov B."/>
            <person name="Mardanov A."/>
            <person name="Ravin N."/>
            <person name="Grouzdev D."/>
        </authorList>
    </citation>
    <scope>NUCLEOTIDE SEQUENCE [LARGE SCALE GENOMIC DNA]</scope>
    <source>
        <strain evidence="2 3">SpK</strain>
    </source>
</reference>
<protein>
    <submittedName>
        <fullName evidence="2">Uncharacterized protein</fullName>
    </submittedName>
</protein>
<feature type="transmembrane region" description="Helical" evidence="1">
    <location>
        <begin position="90"/>
        <end position="115"/>
    </location>
</feature>
<keyword evidence="1" id="KW-0472">Membrane</keyword>
<gene>
    <name evidence="2" type="ORF">G4223_05350</name>
</gene>
<evidence type="ECO:0000313" key="3">
    <source>
        <dbReference type="Proteomes" id="UP000480684"/>
    </source>
</evidence>
<proteinExistence type="predicted"/>
<keyword evidence="1" id="KW-0812">Transmembrane</keyword>
<dbReference type="AlphaFoldDB" id="A0A7C9UVM6"/>
<evidence type="ECO:0000256" key="1">
    <source>
        <dbReference type="SAM" id="Phobius"/>
    </source>
</evidence>
<name>A0A7C9UVM6_9PROT</name>